<name>A0AAV1RJ61_9ROSI</name>
<proteinExistence type="predicted"/>
<protein>
    <submittedName>
        <fullName evidence="2">Uncharacterized protein</fullName>
    </submittedName>
</protein>
<feature type="region of interest" description="Disordered" evidence="1">
    <location>
        <begin position="1"/>
        <end position="21"/>
    </location>
</feature>
<keyword evidence="3" id="KW-1185">Reference proteome</keyword>
<sequence>MEINEGQKHIREGQKEAKEKFEEISREAAKLKEETNLISKQSAANQVKLDLMFQIVKARSENDTAKDAILTQLLREMINRKAEPEQKQAPREEAKTSVF</sequence>
<reference evidence="2 3" key="1">
    <citation type="submission" date="2024-01" db="EMBL/GenBank/DDBJ databases">
        <authorList>
            <person name="Waweru B."/>
        </authorList>
    </citation>
    <scope>NUCLEOTIDE SEQUENCE [LARGE SCALE GENOMIC DNA]</scope>
</reference>
<dbReference type="AlphaFoldDB" id="A0AAV1RJ61"/>
<dbReference type="Proteomes" id="UP001314170">
    <property type="component" value="Unassembled WGS sequence"/>
</dbReference>
<evidence type="ECO:0000256" key="1">
    <source>
        <dbReference type="SAM" id="MobiDB-lite"/>
    </source>
</evidence>
<organism evidence="2 3">
    <name type="scientific">Dovyalis caffra</name>
    <dbReference type="NCBI Taxonomy" id="77055"/>
    <lineage>
        <taxon>Eukaryota</taxon>
        <taxon>Viridiplantae</taxon>
        <taxon>Streptophyta</taxon>
        <taxon>Embryophyta</taxon>
        <taxon>Tracheophyta</taxon>
        <taxon>Spermatophyta</taxon>
        <taxon>Magnoliopsida</taxon>
        <taxon>eudicotyledons</taxon>
        <taxon>Gunneridae</taxon>
        <taxon>Pentapetalae</taxon>
        <taxon>rosids</taxon>
        <taxon>fabids</taxon>
        <taxon>Malpighiales</taxon>
        <taxon>Salicaceae</taxon>
        <taxon>Flacourtieae</taxon>
        <taxon>Dovyalis</taxon>
    </lineage>
</organism>
<dbReference type="PANTHER" id="PTHR48248:SF5">
    <property type="entry name" value="UVR DOMAIN-CONTAINING PROTEIN"/>
    <property type="match status" value="1"/>
</dbReference>
<comment type="caution">
    <text evidence="2">The sequence shown here is derived from an EMBL/GenBank/DDBJ whole genome shotgun (WGS) entry which is preliminary data.</text>
</comment>
<accession>A0AAV1RJ61</accession>
<feature type="region of interest" description="Disordered" evidence="1">
    <location>
        <begin position="80"/>
        <end position="99"/>
    </location>
</feature>
<evidence type="ECO:0000313" key="3">
    <source>
        <dbReference type="Proteomes" id="UP001314170"/>
    </source>
</evidence>
<dbReference type="PANTHER" id="PTHR48248">
    <property type="entry name" value="UVR DOMAIN-CONTAINING PROTEIN"/>
    <property type="match status" value="1"/>
</dbReference>
<gene>
    <name evidence="2" type="ORF">DCAF_LOCUS10923</name>
</gene>
<dbReference type="EMBL" id="CAWUPB010000994">
    <property type="protein sequence ID" value="CAK7335920.1"/>
    <property type="molecule type" value="Genomic_DNA"/>
</dbReference>
<evidence type="ECO:0000313" key="2">
    <source>
        <dbReference type="EMBL" id="CAK7335920.1"/>
    </source>
</evidence>